<dbReference type="EMBL" id="CP045121">
    <property type="protein sequence ID" value="QIN78304.1"/>
    <property type="molecule type" value="Genomic_DNA"/>
</dbReference>
<dbReference type="Proteomes" id="UP000502706">
    <property type="component" value="Chromosome"/>
</dbReference>
<gene>
    <name evidence="2" type="ORF">GBA65_07010</name>
</gene>
<reference evidence="2 3" key="1">
    <citation type="submission" date="2019-10" db="EMBL/GenBank/DDBJ databases">
        <title>Rubrobacter sp nov SCSIO 52915 isolated from a deep-sea sediment in the South China Sea.</title>
        <authorList>
            <person name="Chen R.W."/>
        </authorList>
    </citation>
    <scope>NUCLEOTIDE SEQUENCE [LARGE SCALE GENOMIC DNA]</scope>
    <source>
        <strain evidence="2 3">SCSIO 52915</strain>
    </source>
</reference>
<evidence type="ECO:0000313" key="3">
    <source>
        <dbReference type="Proteomes" id="UP000502706"/>
    </source>
</evidence>
<feature type="transmembrane region" description="Helical" evidence="1">
    <location>
        <begin position="58"/>
        <end position="78"/>
    </location>
</feature>
<organism evidence="2 3">
    <name type="scientific">Rubrobacter marinus</name>
    <dbReference type="NCBI Taxonomy" id="2653852"/>
    <lineage>
        <taxon>Bacteria</taxon>
        <taxon>Bacillati</taxon>
        <taxon>Actinomycetota</taxon>
        <taxon>Rubrobacteria</taxon>
        <taxon>Rubrobacterales</taxon>
        <taxon>Rubrobacteraceae</taxon>
        <taxon>Rubrobacter</taxon>
    </lineage>
</organism>
<keyword evidence="1" id="KW-0812">Transmembrane</keyword>
<name>A0A6G8PVS9_9ACTN</name>
<feature type="transmembrane region" description="Helical" evidence="1">
    <location>
        <begin position="184"/>
        <end position="206"/>
    </location>
</feature>
<dbReference type="KEGG" id="rmar:GBA65_07010"/>
<keyword evidence="3" id="KW-1185">Reference proteome</keyword>
<accession>A0A6G8PVS9</accession>
<sequence>MIGLVPLSVGAAGWISLYLNALVQGTGEAWSNFLEANTGTVVGYGLTVTLLPLLAQPFLLIIVAAELVLLGTACWALSKAGRLLDLNRLGTAVRTLACKLPYREELSRLVLSHGVRTKLVETLRVLIPMLEHKTPNRPYRAVLLFVALPTLSLVVASFSTLMLIAAANSGASWIPSVLQFASTAIGYVGAASGVIVLASLGVSLADPDPLPRVTDWRGVLAATAMLYACMVVSTVLAVVA</sequence>
<evidence type="ECO:0000256" key="1">
    <source>
        <dbReference type="SAM" id="Phobius"/>
    </source>
</evidence>
<feature type="transmembrane region" description="Helical" evidence="1">
    <location>
        <begin position="142"/>
        <end position="164"/>
    </location>
</feature>
<feature type="transmembrane region" description="Helical" evidence="1">
    <location>
        <begin position="218"/>
        <end position="239"/>
    </location>
</feature>
<protein>
    <submittedName>
        <fullName evidence="2">Uncharacterized protein</fullName>
    </submittedName>
</protein>
<proteinExistence type="predicted"/>
<keyword evidence="1" id="KW-1133">Transmembrane helix</keyword>
<keyword evidence="1" id="KW-0472">Membrane</keyword>
<dbReference type="RefSeq" id="WP_166395982.1">
    <property type="nucleotide sequence ID" value="NZ_CP045121.1"/>
</dbReference>
<evidence type="ECO:0000313" key="2">
    <source>
        <dbReference type="EMBL" id="QIN78304.1"/>
    </source>
</evidence>
<dbReference type="AlphaFoldDB" id="A0A6G8PVS9"/>